<keyword evidence="3" id="KW-1185">Reference proteome</keyword>
<gene>
    <name evidence="2" type="ordered locus">Sde_2270</name>
</gene>
<name>Q21IE9_SACD2</name>
<feature type="transmembrane region" description="Helical" evidence="1">
    <location>
        <begin position="25"/>
        <end position="46"/>
    </location>
</feature>
<evidence type="ECO:0000256" key="1">
    <source>
        <dbReference type="SAM" id="Phobius"/>
    </source>
</evidence>
<keyword evidence="1" id="KW-0812">Transmembrane</keyword>
<evidence type="ECO:0000313" key="3">
    <source>
        <dbReference type="Proteomes" id="UP000001947"/>
    </source>
</evidence>
<dbReference type="EMBL" id="CP000282">
    <property type="protein sequence ID" value="ABD81530.1"/>
    <property type="molecule type" value="Genomic_DNA"/>
</dbReference>
<proteinExistence type="predicted"/>
<dbReference type="HOGENOM" id="CLU_2467163_0_0_6"/>
<dbReference type="KEGG" id="sde:Sde_2270"/>
<reference evidence="2 3" key="1">
    <citation type="journal article" date="2008" name="PLoS Genet.">
        <title>Complete genome sequence of the complex carbohydrate-degrading marine bacterium, Saccharophagus degradans strain 2-40 T.</title>
        <authorList>
            <person name="Weiner R.M."/>
            <person name="Taylor L.E.II."/>
            <person name="Henrissat B."/>
            <person name="Hauser L."/>
            <person name="Land M."/>
            <person name="Coutinho P.M."/>
            <person name="Rancurel C."/>
            <person name="Saunders E.H."/>
            <person name="Longmire A.G."/>
            <person name="Zhang H."/>
            <person name="Bayer E.A."/>
            <person name="Gilbert H.J."/>
            <person name="Larimer F."/>
            <person name="Zhulin I.B."/>
            <person name="Ekborg N.A."/>
            <person name="Lamed R."/>
            <person name="Richardson P.M."/>
            <person name="Borovok I."/>
            <person name="Hutcheson S."/>
        </authorList>
    </citation>
    <scope>NUCLEOTIDE SEQUENCE [LARGE SCALE GENOMIC DNA]</scope>
    <source>
        <strain evidence="3">2-40 / ATCC 43961 / DSM 17024</strain>
    </source>
</reference>
<sequence>MHTIRLANKRKTMSMRPQHNTKYSFTHLTVTTLGYCTIFFIAVLLLDAARKEPANHGANSSAPATIIHPQNSISTLKALKFVWITRQQ</sequence>
<evidence type="ECO:0000313" key="2">
    <source>
        <dbReference type="EMBL" id="ABD81530.1"/>
    </source>
</evidence>
<dbReference type="Proteomes" id="UP000001947">
    <property type="component" value="Chromosome"/>
</dbReference>
<organism evidence="2 3">
    <name type="scientific">Saccharophagus degradans (strain 2-40 / ATCC 43961 / DSM 17024)</name>
    <dbReference type="NCBI Taxonomy" id="203122"/>
    <lineage>
        <taxon>Bacteria</taxon>
        <taxon>Pseudomonadati</taxon>
        <taxon>Pseudomonadota</taxon>
        <taxon>Gammaproteobacteria</taxon>
        <taxon>Cellvibrionales</taxon>
        <taxon>Cellvibrionaceae</taxon>
        <taxon>Saccharophagus</taxon>
    </lineage>
</organism>
<keyword evidence="1" id="KW-0472">Membrane</keyword>
<dbReference type="AlphaFoldDB" id="Q21IE9"/>
<keyword evidence="1" id="KW-1133">Transmembrane helix</keyword>
<accession>Q21IE9</accession>
<protein>
    <submittedName>
        <fullName evidence="2">Uncharacterized protein</fullName>
    </submittedName>
</protein>